<evidence type="ECO:0008006" key="4">
    <source>
        <dbReference type="Google" id="ProtNLM"/>
    </source>
</evidence>
<comment type="caution">
    <text evidence="2">The sequence shown here is derived from an EMBL/GenBank/DDBJ whole genome shotgun (WGS) entry which is preliminary data.</text>
</comment>
<protein>
    <recommendedName>
        <fullName evidence="4">Transmembrane protein</fullName>
    </recommendedName>
</protein>
<evidence type="ECO:0000313" key="3">
    <source>
        <dbReference type="Proteomes" id="UP001627284"/>
    </source>
</evidence>
<keyword evidence="1" id="KW-0472">Membrane</keyword>
<accession>A0ABD2VIV5</accession>
<organism evidence="2 3">
    <name type="scientific">Solanum stoloniferum</name>
    <dbReference type="NCBI Taxonomy" id="62892"/>
    <lineage>
        <taxon>Eukaryota</taxon>
        <taxon>Viridiplantae</taxon>
        <taxon>Streptophyta</taxon>
        <taxon>Embryophyta</taxon>
        <taxon>Tracheophyta</taxon>
        <taxon>Spermatophyta</taxon>
        <taxon>Magnoliopsida</taxon>
        <taxon>eudicotyledons</taxon>
        <taxon>Gunneridae</taxon>
        <taxon>Pentapetalae</taxon>
        <taxon>asterids</taxon>
        <taxon>lamiids</taxon>
        <taxon>Solanales</taxon>
        <taxon>Solanaceae</taxon>
        <taxon>Solanoideae</taxon>
        <taxon>Solaneae</taxon>
        <taxon>Solanum</taxon>
    </lineage>
</organism>
<gene>
    <name evidence="2" type="ORF">AABB24_000585</name>
</gene>
<dbReference type="EMBL" id="JBJKTR010000001">
    <property type="protein sequence ID" value="KAL3380037.1"/>
    <property type="molecule type" value="Genomic_DNA"/>
</dbReference>
<feature type="transmembrane region" description="Helical" evidence="1">
    <location>
        <begin position="24"/>
        <end position="44"/>
    </location>
</feature>
<name>A0ABD2VIV5_9SOLN</name>
<proteinExistence type="predicted"/>
<dbReference type="AlphaFoldDB" id="A0ABD2VIV5"/>
<evidence type="ECO:0000313" key="2">
    <source>
        <dbReference type="EMBL" id="KAL3380037.1"/>
    </source>
</evidence>
<sequence>MYPDGSVKDSSFDLPENFQTSPELASSLAGAAFAGVGAGFRWLLLSVFCRRRWLLLLAGRSSCCRCWCCAPRQALLSGAAGVSLVGAAGFVDLAWRCWSCWVLTGVAVQLLPSPEKEDKKR</sequence>
<evidence type="ECO:0000256" key="1">
    <source>
        <dbReference type="SAM" id="Phobius"/>
    </source>
</evidence>
<keyword evidence="3" id="KW-1185">Reference proteome</keyword>
<keyword evidence="1" id="KW-0812">Transmembrane</keyword>
<keyword evidence="1" id="KW-1133">Transmembrane helix</keyword>
<reference evidence="2 3" key="1">
    <citation type="submission" date="2024-05" db="EMBL/GenBank/DDBJ databases">
        <title>De novo assembly of an allotetraploid wild potato.</title>
        <authorList>
            <person name="Hosaka A.J."/>
        </authorList>
    </citation>
    <scope>NUCLEOTIDE SEQUENCE [LARGE SCALE GENOMIC DNA]</scope>
    <source>
        <tissue evidence="2">Young leaves</tissue>
    </source>
</reference>
<dbReference type="Proteomes" id="UP001627284">
    <property type="component" value="Unassembled WGS sequence"/>
</dbReference>